<dbReference type="Gene3D" id="1.10.287.70">
    <property type="match status" value="1"/>
</dbReference>
<name>A0AB40DFN4_DROSZ</name>
<feature type="transmembrane region" description="Helical" evidence="9">
    <location>
        <begin position="671"/>
        <end position="697"/>
    </location>
</feature>
<comment type="similarity">
    <text evidence="2">Belongs to the glutamate-gated ion channel (TC 1.A.10.1) family.</text>
</comment>
<organism evidence="12 13">
    <name type="scientific">Drosophila suzukii</name>
    <name type="common">Spotted-wing drosophila fruit fly</name>
    <dbReference type="NCBI Taxonomy" id="28584"/>
    <lineage>
        <taxon>Eukaryota</taxon>
        <taxon>Metazoa</taxon>
        <taxon>Ecdysozoa</taxon>
        <taxon>Arthropoda</taxon>
        <taxon>Hexapoda</taxon>
        <taxon>Insecta</taxon>
        <taxon>Pterygota</taxon>
        <taxon>Neoptera</taxon>
        <taxon>Endopterygota</taxon>
        <taxon>Diptera</taxon>
        <taxon>Brachycera</taxon>
        <taxon>Muscomorpha</taxon>
        <taxon>Ephydroidea</taxon>
        <taxon>Drosophilidae</taxon>
        <taxon>Drosophila</taxon>
        <taxon>Sophophora</taxon>
    </lineage>
</organism>
<dbReference type="SUPFAM" id="SSF53850">
    <property type="entry name" value="Periplasmic binding protein-like II"/>
    <property type="match status" value="1"/>
</dbReference>
<sequence length="900" mass="103533">MRSSTCLLLLLGMQLFILVPIEANDFSSFLSANASLAVVVDQEYMTMRGENIMAHVEKILSDIIRENLRNGGINVKYFTWNAVRLKKDFLAAITVTDCENTWKFYKNTQENSILLIAITDSDCPRLPLNRALMIPIVENGDEFPQVILDIKVQQILNWKTAVVFVDQTILDDNSVLVKSIVHESSTNHISPISLILYKINDSLRGQQKRATLRRALAQFAPNKHEEMRQQFLVVSAFHEDIIEIGETLNMFHVGNQWMFFVLDKDPRNFDPDAVTINLDEGANIAFALNETSPDCQYTLNCTINEVSLALVTSISRMTVEEEFIYGEISDEEWESIRFTKQEKQAEILDYMKEYLKANSKCSSCARWRIETAITWGKSQEHRKFRTGLYRISSLKSLPLTDWISIDPTRDAKNRNFEFINIGYWSPMLGFVCQELAFPHIEHHFRNITMDIVTVHNPPWQILTKNSNGAIVKHSGIVMEIIKELSRALNFSYYLHEAAALKEDYFLSSSTSTNESVRLSTFFFATPSAISCLQDELIGSMTFRIPYRVVEMVQNNQFFIAAVAATVEDPDQKPFNYTIPISVQKYSFITRKPDEVSRIYLFTAPFTMETWLCLVGIILLTAPMLYAINRLTPLKEMQIAGLSTIKSCFWYIFGALLQQGGMYLPKADSGRLVVGFWWIVVIVLVTTYCGNLVAFLTFPKFQPGVDYLNQLERHKDISQYGLRNGTFFERYVQTTSREDFKHYLSQAKIYGNGQEEDIEAVKQGQRINIDWRINLQLIVQQHFERNKECHFALGKESFVDEQIALIVPAQSAYLHLVNRHINSMFRMGFIERWHQMNLPSANKCSGKGAQRQVTNHKVNMDDMQGCFLVLLLGFTVAFVSGCFELGYRRFRASRKRREFTN</sequence>
<evidence type="ECO:0000256" key="8">
    <source>
        <dbReference type="ARBA" id="ARBA00023180"/>
    </source>
</evidence>
<feature type="signal peptide" evidence="10">
    <location>
        <begin position="1"/>
        <end position="23"/>
    </location>
</feature>
<evidence type="ECO:0000313" key="13">
    <source>
        <dbReference type="RefSeq" id="XP_065723107.2"/>
    </source>
</evidence>
<evidence type="ECO:0000313" key="12">
    <source>
        <dbReference type="Proteomes" id="UP001652628"/>
    </source>
</evidence>
<proteinExistence type="inferred from homology"/>
<evidence type="ECO:0000256" key="3">
    <source>
        <dbReference type="ARBA" id="ARBA00022475"/>
    </source>
</evidence>
<dbReference type="RefSeq" id="XP_065723107.2">
    <property type="nucleotide sequence ID" value="XM_065867035.2"/>
</dbReference>
<keyword evidence="7 13" id="KW-0675">Receptor</keyword>
<keyword evidence="4 9" id="KW-0812">Transmembrane</keyword>
<keyword evidence="10" id="KW-0732">Signal</keyword>
<comment type="subcellular location">
    <subcellularLocation>
        <location evidence="1">Cell membrane</location>
        <topology evidence="1">Multi-pass membrane protein</topology>
    </subcellularLocation>
</comment>
<keyword evidence="6 9" id="KW-0472">Membrane</keyword>
<dbReference type="PANTHER" id="PTHR42643:SF24">
    <property type="entry name" value="IONOTROPIC RECEPTOR 60A"/>
    <property type="match status" value="1"/>
</dbReference>
<evidence type="ECO:0000256" key="4">
    <source>
        <dbReference type="ARBA" id="ARBA00022692"/>
    </source>
</evidence>
<evidence type="ECO:0000256" key="9">
    <source>
        <dbReference type="SAM" id="Phobius"/>
    </source>
</evidence>
<protein>
    <submittedName>
        <fullName evidence="13">Ionotropic receptor 93a isoform X1</fullName>
    </submittedName>
</protein>
<keyword evidence="8" id="KW-0325">Glycoprotein</keyword>
<dbReference type="GO" id="GO:0015276">
    <property type="term" value="F:ligand-gated monoatomic ion channel activity"/>
    <property type="evidence" value="ECO:0007669"/>
    <property type="project" value="InterPro"/>
</dbReference>
<dbReference type="PANTHER" id="PTHR42643">
    <property type="entry name" value="IONOTROPIC RECEPTOR 20A-RELATED"/>
    <property type="match status" value="1"/>
</dbReference>
<evidence type="ECO:0000256" key="6">
    <source>
        <dbReference type="ARBA" id="ARBA00023136"/>
    </source>
</evidence>
<keyword evidence="12" id="KW-1185">Reference proteome</keyword>
<evidence type="ECO:0000256" key="1">
    <source>
        <dbReference type="ARBA" id="ARBA00004651"/>
    </source>
</evidence>
<feature type="transmembrane region" description="Helical" evidence="9">
    <location>
        <begin position="866"/>
        <end position="886"/>
    </location>
</feature>
<dbReference type="GeneID" id="108019423"/>
<reference evidence="13" key="1">
    <citation type="submission" date="2025-08" db="UniProtKB">
        <authorList>
            <consortium name="RefSeq"/>
        </authorList>
    </citation>
    <scope>IDENTIFICATION</scope>
</reference>
<feature type="domain" description="Ionotropic glutamate receptor C-terminal" evidence="11">
    <location>
        <begin position="607"/>
        <end position="873"/>
    </location>
</feature>
<evidence type="ECO:0000256" key="5">
    <source>
        <dbReference type="ARBA" id="ARBA00022989"/>
    </source>
</evidence>
<dbReference type="GO" id="GO:0005886">
    <property type="term" value="C:plasma membrane"/>
    <property type="evidence" value="ECO:0007669"/>
    <property type="project" value="UniProtKB-SubCell"/>
</dbReference>
<dbReference type="Gene3D" id="3.40.190.10">
    <property type="entry name" value="Periplasmic binding protein-like II"/>
    <property type="match status" value="1"/>
</dbReference>
<dbReference type="Proteomes" id="UP001652628">
    <property type="component" value="Chromosome 3"/>
</dbReference>
<dbReference type="GO" id="GO:0050907">
    <property type="term" value="P:detection of chemical stimulus involved in sensory perception"/>
    <property type="evidence" value="ECO:0007669"/>
    <property type="project" value="UniProtKB-ARBA"/>
</dbReference>
<dbReference type="Pfam" id="PF00060">
    <property type="entry name" value="Lig_chan"/>
    <property type="match status" value="1"/>
</dbReference>
<dbReference type="InterPro" id="IPR052192">
    <property type="entry name" value="Insect_Ionotropic_Sensory_Rcpt"/>
</dbReference>
<evidence type="ECO:0000256" key="10">
    <source>
        <dbReference type="SAM" id="SignalP"/>
    </source>
</evidence>
<gene>
    <name evidence="13" type="primary">Ir93a</name>
</gene>
<keyword evidence="3" id="KW-1003">Cell membrane</keyword>
<feature type="chain" id="PRO_5047473827" evidence="10">
    <location>
        <begin position="24"/>
        <end position="900"/>
    </location>
</feature>
<evidence type="ECO:0000256" key="2">
    <source>
        <dbReference type="ARBA" id="ARBA00008685"/>
    </source>
</evidence>
<evidence type="ECO:0000256" key="7">
    <source>
        <dbReference type="ARBA" id="ARBA00023170"/>
    </source>
</evidence>
<feature type="transmembrane region" description="Helical" evidence="9">
    <location>
        <begin position="598"/>
        <end position="627"/>
    </location>
</feature>
<dbReference type="AlphaFoldDB" id="A0AB40DFN4"/>
<accession>A0AB40DFN4</accession>
<evidence type="ECO:0000259" key="11">
    <source>
        <dbReference type="Pfam" id="PF00060"/>
    </source>
</evidence>
<keyword evidence="5 9" id="KW-1133">Transmembrane helix</keyword>
<dbReference type="InterPro" id="IPR001320">
    <property type="entry name" value="Iontro_rcpt_C"/>
</dbReference>